<dbReference type="AlphaFoldDB" id="A0A317ZGL9"/>
<keyword evidence="6 7" id="KW-0676">Redox-active center</keyword>
<evidence type="ECO:0000256" key="3">
    <source>
        <dbReference type="ARBA" id="ARBA00022827"/>
    </source>
</evidence>
<dbReference type="GO" id="GO:0005737">
    <property type="term" value="C:cytoplasm"/>
    <property type="evidence" value="ECO:0007669"/>
    <property type="project" value="InterPro"/>
</dbReference>
<dbReference type="GO" id="GO:0004791">
    <property type="term" value="F:thioredoxin-disulfide reductase (NADPH) activity"/>
    <property type="evidence" value="ECO:0007669"/>
    <property type="project" value="UniProtKB-UniRule"/>
</dbReference>
<dbReference type="OrthoDB" id="9806179at2"/>
<dbReference type="GO" id="GO:0019430">
    <property type="term" value="P:removal of superoxide radicals"/>
    <property type="evidence" value="ECO:0007669"/>
    <property type="project" value="UniProtKB-UniRule"/>
</dbReference>
<dbReference type="Pfam" id="PF07992">
    <property type="entry name" value="Pyr_redox_2"/>
    <property type="match status" value="1"/>
</dbReference>
<evidence type="ECO:0000313" key="10">
    <source>
        <dbReference type="EMBL" id="PXA03088.1"/>
    </source>
</evidence>
<sequence>MEDVIILGTGCAGLTAAIYTGRAQLNPLVLEGTQPGGQLTTTSEVENFPGFPEGIDGFMMMDNLRKQAARFGARYEHARIDKVEIEGETKKLYAGDKVFEAKTVIVATGARPRLLGIPGEQEMYGGKGVTTCATCDGAFYRDMEVVVVGGGDSACEEALFLTRFCSKVTLIHRRDELRASQIMADRATSHEKIEMAWNSVPVEVLADDKGLAKGVRVKDVNSGEEREIPCKGVFIAIGHIPNTDFVEGVLELDGDGYIVPEAGSQVKTKYEGFYAAGDCVDHVYRQAITAAGMGCQAAIEAERWLAENG</sequence>
<feature type="domain" description="FAD/NAD(P)-binding" evidence="9">
    <location>
        <begin position="3"/>
        <end position="294"/>
    </location>
</feature>
<keyword evidence="4 7" id="KW-0560">Oxidoreductase</keyword>
<dbReference type="InParanoid" id="A0A317ZGL9"/>
<dbReference type="PROSITE" id="PS00573">
    <property type="entry name" value="PYRIDINE_REDOX_2"/>
    <property type="match status" value="1"/>
</dbReference>
<dbReference type="InterPro" id="IPR023753">
    <property type="entry name" value="FAD/NAD-binding_dom"/>
</dbReference>
<dbReference type="PRINTS" id="PR00469">
    <property type="entry name" value="PNDRDTASEII"/>
</dbReference>
<dbReference type="FunCoup" id="A0A317ZGL9">
    <property type="interactions" value="404"/>
</dbReference>
<evidence type="ECO:0000256" key="6">
    <source>
        <dbReference type="ARBA" id="ARBA00023284"/>
    </source>
</evidence>
<evidence type="ECO:0000256" key="7">
    <source>
        <dbReference type="RuleBase" id="RU003880"/>
    </source>
</evidence>
<dbReference type="EMBL" id="QHJQ01000012">
    <property type="protein sequence ID" value="PXA03088.1"/>
    <property type="molecule type" value="Genomic_DNA"/>
</dbReference>
<keyword evidence="11" id="KW-1185">Reference proteome</keyword>
<dbReference type="Proteomes" id="UP000247099">
    <property type="component" value="Unassembled WGS sequence"/>
</dbReference>
<dbReference type="InterPro" id="IPR050097">
    <property type="entry name" value="Ferredoxin-NADP_redctase_2"/>
</dbReference>
<evidence type="ECO:0000313" key="11">
    <source>
        <dbReference type="Proteomes" id="UP000247099"/>
    </source>
</evidence>
<dbReference type="PRINTS" id="PR00368">
    <property type="entry name" value="FADPNR"/>
</dbReference>
<keyword evidence="5" id="KW-1015">Disulfide bond</keyword>
<reference evidence="10 11" key="1">
    <citation type="submission" date="2018-05" db="EMBL/GenBank/DDBJ databases">
        <title>Coraliomargarita sinensis sp. nov., isolated from a marine solar saltern.</title>
        <authorList>
            <person name="Zhou L.Y."/>
        </authorList>
    </citation>
    <scope>NUCLEOTIDE SEQUENCE [LARGE SCALE GENOMIC DNA]</scope>
    <source>
        <strain evidence="10 11">WN38</strain>
    </source>
</reference>
<evidence type="ECO:0000256" key="2">
    <source>
        <dbReference type="ARBA" id="ARBA00022630"/>
    </source>
</evidence>
<protein>
    <recommendedName>
        <fullName evidence="7">Thioredoxin reductase</fullName>
        <ecNumber evidence="7">1.8.1.9</ecNumber>
    </recommendedName>
</protein>
<organism evidence="10 11">
    <name type="scientific">Coraliomargarita sinensis</name>
    <dbReference type="NCBI Taxonomy" id="2174842"/>
    <lineage>
        <taxon>Bacteria</taxon>
        <taxon>Pseudomonadati</taxon>
        <taxon>Verrucomicrobiota</taxon>
        <taxon>Opitutia</taxon>
        <taxon>Puniceicoccales</taxon>
        <taxon>Coraliomargaritaceae</taxon>
        <taxon>Coraliomargarita</taxon>
    </lineage>
</organism>
<dbReference type="InterPro" id="IPR005982">
    <property type="entry name" value="Thioredox_Rdtase"/>
</dbReference>
<dbReference type="EC" id="1.8.1.9" evidence="7"/>
<proteinExistence type="inferred from homology"/>
<comment type="subunit">
    <text evidence="7">Homodimer.</text>
</comment>
<name>A0A317ZGL9_9BACT</name>
<keyword evidence="2 7" id="KW-0285">Flavoprotein</keyword>
<evidence type="ECO:0000256" key="1">
    <source>
        <dbReference type="ARBA" id="ARBA00009333"/>
    </source>
</evidence>
<comment type="catalytic activity">
    <reaction evidence="7">
        <text>[thioredoxin]-dithiol + NADP(+) = [thioredoxin]-disulfide + NADPH + H(+)</text>
        <dbReference type="Rhea" id="RHEA:20345"/>
        <dbReference type="Rhea" id="RHEA-COMP:10698"/>
        <dbReference type="Rhea" id="RHEA-COMP:10700"/>
        <dbReference type="ChEBI" id="CHEBI:15378"/>
        <dbReference type="ChEBI" id="CHEBI:29950"/>
        <dbReference type="ChEBI" id="CHEBI:50058"/>
        <dbReference type="ChEBI" id="CHEBI:57783"/>
        <dbReference type="ChEBI" id="CHEBI:58349"/>
        <dbReference type="EC" id="1.8.1.9"/>
    </reaction>
</comment>
<accession>A0A317ZGL9</accession>
<dbReference type="NCBIfam" id="TIGR01292">
    <property type="entry name" value="TRX_reduct"/>
    <property type="match status" value="1"/>
</dbReference>
<gene>
    <name evidence="10" type="primary">trxB</name>
    <name evidence="10" type="ORF">DDZ13_13540</name>
</gene>
<dbReference type="InterPro" id="IPR008255">
    <property type="entry name" value="Pyr_nucl-diS_OxRdtase_2_AS"/>
</dbReference>
<comment type="similarity">
    <text evidence="1 7">Belongs to the class-II pyridine nucleotide-disulfide oxidoreductase family.</text>
</comment>
<comment type="cofactor">
    <cofactor evidence="8">
        <name>FAD</name>
        <dbReference type="ChEBI" id="CHEBI:57692"/>
    </cofactor>
    <text evidence="8">Binds 1 FAD per subunit.</text>
</comment>
<dbReference type="PANTHER" id="PTHR48105">
    <property type="entry name" value="THIOREDOXIN REDUCTASE 1-RELATED-RELATED"/>
    <property type="match status" value="1"/>
</dbReference>
<evidence type="ECO:0000256" key="5">
    <source>
        <dbReference type="ARBA" id="ARBA00023157"/>
    </source>
</evidence>
<dbReference type="Gene3D" id="3.50.50.60">
    <property type="entry name" value="FAD/NAD(P)-binding domain"/>
    <property type="match status" value="2"/>
</dbReference>
<dbReference type="SUPFAM" id="SSF51905">
    <property type="entry name" value="FAD/NAD(P)-binding domain"/>
    <property type="match status" value="1"/>
</dbReference>
<comment type="caution">
    <text evidence="10">The sequence shown here is derived from an EMBL/GenBank/DDBJ whole genome shotgun (WGS) entry which is preliminary data.</text>
</comment>
<evidence type="ECO:0000259" key="9">
    <source>
        <dbReference type="Pfam" id="PF07992"/>
    </source>
</evidence>
<evidence type="ECO:0000256" key="4">
    <source>
        <dbReference type="ARBA" id="ARBA00023002"/>
    </source>
</evidence>
<keyword evidence="8" id="KW-0521">NADP</keyword>
<dbReference type="RefSeq" id="WP_110131998.1">
    <property type="nucleotide sequence ID" value="NZ_QHJQ01000012.1"/>
</dbReference>
<dbReference type="InterPro" id="IPR036188">
    <property type="entry name" value="FAD/NAD-bd_sf"/>
</dbReference>
<evidence type="ECO:0000256" key="8">
    <source>
        <dbReference type="RuleBase" id="RU003881"/>
    </source>
</evidence>
<keyword evidence="3 7" id="KW-0274">FAD</keyword>